<reference evidence="2 3" key="1">
    <citation type="submission" date="2022-10" db="EMBL/GenBank/DDBJ databases">
        <title>Paucibacter sp. hw1 Genome sequencing.</title>
        <authorList>
            <person name="Park S."/>
        </authorList>
    </citation>
    <scope>NUCLEOTIDE SEQUENCE [LARGE SCALE GENOMIC DNA]</scope>
    <source>
        <strain evidence="3">hw1</strain>
    </source>
</reference>
<dbReference type="PANTHER" id="PTHR16128">
    <property type="entry name" value="FAD/NAD(P)-BINDING OXIDOREDUCTASE FAMILY PROTEIN"/>
    <property type="match status" value="1"/>
</dbReference>
<dbReference type="PANTHER" id="PTHR16128:SF5">
    <property type="entry name" value="FAD_NAD(P)-BINDING OXIDOREDUCTASE FAMILY PROTEIN"/>
    <property type="match status" value="1"/>
</dbReference>
<protein>
    <submittedName>
        <fullName evidence="2">FAD-dependent oxidoreductase</fullName>
    </submittedName>
</protein>
<feature type="domain" description="Amine oxidase" evidence="1">
    <location>
        <begin position="111"/>
        <end position="333"/>
    </location>
</feature>
<evidence type="ECO:0000313" key="2">
    <source>
        <dbReference type="EMBL" id="MDC8771474.1"/>
    </source>
</evidence>
<dbReference type="InterPro" id="IPR036188">
    <property type="entry name" value="FAD/NAD-bd_sf"/>
</dbReference>
<dbReference type="Pfam" id="PF01593">
    <property type="entry name" value="Amino_oxidase"/>
    <property type="match status" value="1"/>
</dbReference>
<proteinExistence type="predicted"/>
<gene>
    <name evidence="2" type="ORF">PRZ03_07805</name>
</gene>
<dbReference type="EMBL" id="JAQQXT010000004">
    <property type="protein sequence ID" value="MDC8771474.1"/>
    <property type="molecule type" value="Genomic_DNA"/>
</dbReference>
<dbReference type="SUPFAM" id="SSF51905">
    <property type="entry name" value="FAD/NAD(P)-binding domain"/>
    <property type="match status" value="1"/>
</dbReference>
<evidence type="ECO:0000259" key="1">
    <source>
        <dbReference type="Pfam" id="PF01593"/>
    </source>
</evidence>
<dbReference type="Pfam" id="PF13450">
    <property type="entry name" value="NAD_binding_8"/>
    <property type="match status" value="1"/>
</dbReference>
<comment type="caution">
    <text evidence="2">The sequence shown here is derived from an EMBL/GenBank/DDBJ whole genome shotgun (WGS) entry which is preliminary data.</text>
</comment>
<dbReference type="Gene3D" id="3.50.50.60">
    <property type="entry name" value="FAD/NAD(P)-binding domain"/>
    <property type="match status" value="1"/>
</dbReference>
<dbReference type="RefSeq" id="WP_273599769.1">
    <property type="nucleotide sequence ID" value="NZ_JAQQXT010000004.1"/>
</dbReference>
<dbReference type="PRINTS" id="PR00419">
    <property type="entry name" value="ADXRDTASE"/>
</dbReference>
<dbReference type="Proteomes" id="UP001221189">
    <property type="component" value="Unassembled WGS sequence"/>
</dbReference>
<evidence type="ECO:0000313" key="3">
    <source>
        <dbReference type="Proteomes" id="UP001221189"/>
    </source>
</evidence>
<sequence>MPSAQHVAVIGAGLAGLSCATALQAVGHRVTVFDKSRGVAGRMSTRRGEGWACDHGAQYFTARDSAFVAELARWRQAGVAAVWSPRLAVFGEAGQHRQDGALQRFVGTPHMTAPAQWLAGNLAQAVRLGQPIEAILPAAKGWRLQSGGAALDDVFDAVLLALPAPQAAALLQGCAPELAHQAAAVRMRASWAVMLTYEQALDLGFDAGFVNAGPLRWLARNSSKPGRMGAESWLLHARAEWSEANLQTPPEQVAAELQQAFKALGGVVSERWTAHRWLYADIAPNPTGVAEPGSAGPAIWDARLSLGLCGDWLGGGKVEGAWLSGQAAARRVIAGV</sequence>
<keyword evidence="3" id="KW-1185">Reference proteome</keyword>
<dbReference type="Gene3D" id="3.90.660.10">
    <property type="match status" value="1"/>
</dbReference>
<organism evidence="2 3">
    <name type="scientific">Roseateles albus</name>
    <dbReference type="NCBI Taxonomy" id="2987525"/>
    <lineage>
        <taxon>Bacteria</taxon>
        <taxon>Pseudomonadati</taxon>
        <taxon>Pseudomonadota</taxon>
        <taxon>Betaproteobacteria</taxon>
        <taxon>Burkholderiales</taxon>
        <taxon>Sphaerotilaceae</taxon>
        <taxon>Roseateles</taxon>
    </lineage>
</organism>
<name>A0ABT5KC11_9BURK</name>
<accession>A0ABT5KC11</accession>
<dbReference type="InterPro" id="IPR002937">
    <property type="entry name" value="Amino_oxidase"/>
</dbReference>